<dbReference type="InterPro" id="IPR013229">
    <property type="entry name" value="PEGA"/>
</dbReference>
<sequence>MKKRFLVIFCSLILASGCAPVVKTQSIPVSTNPMGATVYADGKVACTSPCTVDLPRNADHILTLKKDQYRQQDVIIKRVYQQEKVMMKAVSQGMQSSSMVVGSGGDKTAWGVMQGVNSIDSQEETGDAYILSPSAVSVRLVSLTAQAQYEMTGSTAPDIQSLTTTDRAQISYILESMKSGTNFNWTNAQTGIKYDVKVGSVLPGYDAPTRAFILKMTSHGQTSTYDAKASRVGEGKWDILGNGASTSMITDDGSGVKTSQPATMNSDTFLKDAVKAGAMAAPTIHGGVTAKGGSSSEGWDGNNYTKKSSSTKVKAGVSVNPAQALEVLDMITND</sequence>
<feature type="domain" description="PEGA" evidence="3">
    <location>
        <begin position="26"/>
        <end position="71"/>
    </location>
</feature>
<protein>
    <recommendedName>
        <fullName evidence="3">PEGA domain-containing protein</fullName>
    </recommendedName>
</protein>
<dbReference type="eggNOG" id="ENOG50317NS">
    <property type="taxonomic scope" value="Bacteria"/>
</dbReference>
<evidence type="ECO:0000256" key="1">
    <source>
        <dbReference type="SAM" id="MobiDB-lite"/>
    </source>
</evidence>
<reference evidence="4 5" key="1">
    <citation type="submission" date="2009-06" db="EMBL/GenBank/DDBJ databases">
        <title>Complete sequence of Desulfovibrio salexigens DSM 2638.</title>
        <authorList>
            <consortium name="US DOE Joint Genome Institute"/>
            <person name="Lucas S."/>
            <person name="Copeland A."/>
            <person name="Lapidus A."/>
            <person name="Glavina del Rio T."/>
            <person name="Tice H."/>
            <person name="Bruce D."/>
            <person name="Goodwin L."/>
            <person name="Pitluck S."/>
            <person name="Munk A.C."/>
            <person name="Brettin T."/>
            <person name="Detter J.C."/>
            <person name="Han C."/>
            <person name="Tapia R."/>
            <person name="Larimer F."/>
            <person name="Land M."/>
            <person name="Hauser L."/>
            <person name="Kyrpides N."/>
            <person name="Anderson I."/>
            <person name="Wall J.D."/>
            <person name="Arkin A.P."/>
            <person name="Dehal P."/>
            <person name="Chivian D."/>
            <person name="Giles B."/>
            <person name="Hazen T.C."/>
        </authorList>
    </citation>
    <scope>NUCLEOTIDE SEQUENCE [LARGE SCALE GENOMIC DNA]</scope>
    <source>
        <strain evidence="5">ATCC 14822 / DSM 2638 / NCIMB 8403 / VKM B-1763</strain>
    </source>
</reference>
<dbReference type="Pfam" id="PF08308">
    <property type="entry name" value="PEGA"/>
    <property type="match status" value="1"/>
</dbReference>
<dbReference type="Proteomes" id="UP000002601">
    <property type="component" value="Chromosome"/>
</dbReference>
<keyword evidence="2" id="KW-0732">Signal</keyword>
<feature type="signal peptide" evidence="2">
    <location>
        <begin position="1"/>
        <end position="21"/>
    </location>
</feature>
<dbReference type="AlphaFoldDB" id="C6BWM1"/>
<feature type="region of interest" description="Disordered" evidence="1">
    <location>
        <begin position="289"/>
        <end position="308"/>
    </location>
</feature>
<dbReference type="EMBL" id="CP001649">
    <property type="protein sequence ID" value="ACS80301.1"/>
    <property type="molecule type" value="Genomic_DNA"/>
</dbReference>
<keyword evidence="5" id="KW-1185">Reference proteome</keyword>
<name>C6BWM1_MARSD</name>
<dbReference type="PROSITE" id="PS51257">
    <property type="entry name" value="PROKAR_LIPOPROTEIN"/>
    <property type="match status" value="1"/>
</dbReference>
<proteinExistence type="predicted"/>
<gene>
    <name evidence="4" type="ordered locus">Desal_2245</name>
</gene>
<organism evidence="4 5">
    <name type="scientific">Maridesulfovibrio salexigens (strain ATCC 14822 / DSM 2638 / NCIMB 8403 / VKM B-1763)</name>
    <name type="common">Desulfovibrio salexigens</name>
    <dbReference type="NCBI Taxonomy" id="526222"/>
    <lineage>
        <taxon>Bacteria</taxon>
        <taxon>Pseudomonadati</taxon>
        <taxon>Thermodesulfobacteriota</taxon>
        <taxon>Desulfovibrionia</taxon>
        <taxon>Desulfovibrionales</taxon>
        <taxon>Desulfovibrionaceae</taxon>
        <taxon>Maridesulfovibrio</taxon>
    </lineage>
</organism>
<dbReference type="KEGG" id="dsa:Desal_2245"/>
<evidence type="ECO:0000313" key="5">
    <source>
        <dbReference type="Proteomes" id="UP000002601"/>
    </source>
</evidence>
<feature type="chain" id="PRO_5002962752" description="PEGA domain-containing protein" evidence="2">
    <location>
        <begin position="22"/>
        <end position="334"/>
    </location>
</feature>
<evidence type="ECO:0000313" key="4">
    <source>
        <dbReference type="EMBL" id="ACS80301.1"/>
    </source>
</evidence>
<accession>C6BWM1</accession>
<evidence type="ECO:0000259" key="3">
    <source>
        <dbReference type="Pfam" id="PF08308"/>
    </source>
</evidence>
<dbReference type="HOGENOM" id="CLU_838692_0_0_7"/>
<evidence type="ECO:0000256" key="2">
    <source>
        <dbReference type="SAM" id="SignalP"/>
    </source>
</evidence>
<dbReference type="OrthoDB" id="5455724at2"/>
<feature type="compositionally biased region" description="Polar residues" evidence="1">
    <location>
        <begin position="292"/>
        <end position="308"/>
    </location>
</feature>